<feature type="compositionally biased region" description="Basic and acidic residues" evidence="1">
    <location>
        <begin position="131"/>
        <end position="144"/>
    </location>
</feature>
<dbReference type="EMBL" id="RPHB01000006">
    <property type="protein sequence ID" value="MBW3468770.1"/>
    <property type="molecule type" value="Genomic_DNA"/>
</dbReference>
<keyword evidence="2" id="KW-1133">Transmembrane helix</keyword>
<feature type="region of interest" description="Disordered" evidence="1">
    <location>
        <begin position="106"/>
        <end position="191"/>
    </location>
</feature>
<evidence type="ECO:0000313" key="4">
    <source>
        <dbReference type="Proteomes" id="UP000727490"/>
    </source>
</evidence>
<feature type="transmembrane region" description="Helical" evidence="2">
    <location>
        <begin position="48"/>
        <end position="67"/>
    </location>
</feature>
<keyword evidence="2" id="KW-0472">Membrane</keyword>
<reference evidence="3 4" key="1">
    <citation type="journal article" date="2020" name="Syst. Appl. Microbiol.">
        <title>Arthrospiribacter ruber gen. nov., sp. nov., a novel bacterium isolated from Arthrospira cultures.</title>
        <authorList>
            <person name="Waleron M."/>
            <person name="Misztak A."/>
            <person name="Waleron M.M."/>
            <person name="Furmaniak M."/>
            <person name="Mrozik A."/>
            <person name="Waleron K."/>
        </authorList>
    </citation>
    <scope>NUCLEOTIDE SEQUENCE [LARGE SCALE GENOMIC DNA]</scope>
    <source>
        <strain evidence="3 4">DPMB0001</strain>
    </source>
</reference>
<comment type="caution">
    <text evidence="3">The sequence shown here is derived from an EMBL/GenBank/DDBJ whole genome shotgun (WGS) entry which is preliminary data.</text>
</comment>
<evidence type="ECO:0008006" key="5">
    <source>
        <dbReference type="Google" id="ProtNLM"/>
    </source>
</evidence>
<name>A0A951IX45_9BACT</name>
<keyword evidence="2" id="KW-0812">Transmembrane</keyword>
<sequence length="439" mass="48749">MKEQFDKKLTDKIKASFESHQEEYDPKEWEKLSVAYFGKPKGAAFPSWAYWAASLAALLLVTSVLVFNSLDTSQDSHVTTEQIKTEEETLEDNIVNQQKSISDSLLEEKSIASSEKPTRELPRARSIQKTTSEKTRDQSPEKNSQETALSDQTTISKSEIQPEKEKIAEAESKDSISPSYSNQSSKAEEEVKAQEKINKWLADAEEKAPKKDEAKSEPLKLGVFVTPQSTSSSTQAVNLGAGVITELPVSNKFKIDLGIAYARQNLSPGVAEYSNVMVAQSLSYSDRSAMMSSNFITTSNELSFGQLEIPFNLKYKVLENKKSDLYLISGVSNMLYLNQRNTVTYNAVNFANSGLVGAQTELRTISQTFTPDSQSLSNNTSIGQLLNLSVGYEQSLSNGTFISVEPFYKLSIGNQTFINQQFSIGGINLRMNFQLKDKK</sequence>
<feature type="compositionally biased region" description="Polar residues" evidence="1">
    <location>
        <begin position="145"/>
        <end position="159"/>
    </location>
</feature>
<feature type="compositionally biased region" description="Basic and acidic residues" evidence="1">
    <location>
        <begin position="106"/>
        <end position="123"/>
    </location>
</feature>
<feature type="compositionally biased region" description="Basic and acidic residues" evidence="1">
    <location>
        <begin position="160"/>
        <end position="174"/>
    </location>
</feature>
<organism evidence="3 4">
    <name type="scientific">Arthrospiribacter ruber</name>
    <dbReference type="NCBI Taxonomy" id="2487934"/>
    <lineage>
        <taxon>Bacteria</taxon>
        <taxon>Pseudomonadati</taxon>
        <taxon>Bacteroidota</taxon>
        <taxon>Cytophagia</taxon>
        <taxon>Cytophagales</taxon>
        <taxon>Cyclobacteriaceae</taxon>
        <taxon>Arthrospiribacter</taxon>
    </lineage>
</organism>
<feature type="compositionally biased region" description="Polar residues" evidence="1">
    <location>
        <begin position="175"/>
        <end position="185"/>
    </location>
</feature>
<gene>
    <name evidence="3" type="ORF">EGN73_13250</name>
</gene>
<evidence type="ECO:0000256" key="2">
    <source>
        <dbReference type="SAM" id="Phobius"/>
    </source>
</evidence>
<protein>
    <recommendedName>
        <fullName evidence="5">Outer membrane protein beta-barrel domain-containing protein</fullName>
    </recommendedName>
</protein>
<evidence type="ECO:0000313" key="3">
    <source>
        <dbReference type="EMBL" id="MBW3468770.1"/>
    </source>
</evidence>
<keyword evidence="4" id="KW-1185">Reference proteome</keyword>
<dbReference type="AlphaFoldDB" id="A0A951IX45"/>
<accession>A0A951IX45</accession>
<dbReference type="Proteomes" id="UP000727490">
    <property type="component" value="Unassembled WGS sequence"/>
</dbReference>
<proteinExistence type="predicted"/>
<evidence type="ECO:0000256" key="1">
    <source>
        <dbReference type="SAM" id="MobiDB-lite"/>
    </source>
</evidence>
<dbReference type="RefSeq" id="WP_219290621.1">
    <property type="nucleotide sequence ID" value="NZ_RPHB01000006.1"/>
</dbReference>